<proteinExistence type="predicted"/>
<reference evidence="1" key="1">
    <citation type="submission" date="2018-02" db="EMBL/GenBank/DDBJ databases">
        <title>Rhizophora mucronata_Transcriptome.</title>
        <authorList>
            <person name="Meera S.P."/>
            <person name="Sreeshan A."/>
            <person name="Augustine A."/>
        </authorList>
    </citation>
    <scope>NUCLEOTIDE SEQUENCE</scope>
    <source>
        <tissue evidence="1">Leaf</tissue>
    </source>
</reference>
<dbReference type="EMBL" id="GGEC01061827">
    <property type="protein sequence ID" value="MBX42311.1"/>
    <property type="molecule type" value="Transcribed_RNA"/>
</dbReference>
<sequence length="62" mass="7119">MQFSPGDKNPFHAVTLRIHMHCLLLQQQQKVSYHSNFSCLACPEKLERVHPTEPKGESPFCP</sequence>
<accession>A0A2P2NII3</accession>
<evidence type="ECO:0000313" key="1">
    <source>
        <dbReference type="EMBL" id="MBX42311.1"/>
    </source>
</evidence>
<dbReference type="AlphaFoldDB" id="A0A2P2NII3"/>
<protein>
    <submittedName>
        <fullName evidence="1">Uncharacterized protein MANES_04G090300</fullName>
    </submittedName>
</protein>
<organism evidence="1">
    <name type="scientific">Rhizophora mucronata</name>
    <name type="common">Asiatic mangrove</name>
    <dbReference type="NCBI Taxonomy" id="61149"/>
    <lineage>
        <taxon>Eukaryota</taxon>
        <taxon>Viridiplantae</taxon>
        <taxon>Streptophyta</taxon>
        <taxon>Embryophyta</taxon>
        <taxon>Tracheophyta</taxon>
        <taxon>Spermatophyta</taxon>
        <taxon>Magnoliopsida</taxon>
        <taxon>eudicotyledons</taxon>
        <taxon>Gunneridae</taxon>
        <taxon>Pentapetalae</taxon>
        <taxon>rosids</taxon>
        <taxon>fabids</taxon>
        <taxon>Malpighiales</taxon>
        <taxon>Rhizophoraceae</taxon>
        <taxon>Rhizophora</taxon>
    </lineage>
</organism>
<name>A0A2P2NII3_RHIMU</name>